<keyword evidence="7" id="KW-1185">Reference proteome</keyword>
<dbReference type="Proteomes" id="UP000437017">
    <property type="component" value="Unassembled WGS sequence"/>
</dbReference>
<dbReference type="EMBL" id="SGJD01000562">
    <property type="protein sequence ID" value="KAB0404611.1"/>
    <property type="molecule type" value="Genomic_DNA"/>
</dbReference>
<keyword evidence="4" id="KW-0325">Glycoprotein</keyword>
<accession>A0A6A1QEV0</accession>
<organism evidence="6 7">
    <name type="scientific">Balaenoptera physalus</name>
    <name type="common">Fin whale</name>
    <name type="synonym">Balaena physalus</name>
    <dbReference type="NCBI Taxonomy" id="9770"/>
    <lineage>
        <taxon>Eukaryota</taxon>
        <taxon>Metazoa</taxon>
        <taxon>Chordata</taxon>
        <taxon>Craniata</taxon>
        <taxon>Vertebrata</taxon>
        <taxon>Euteleostomi</taxon>
        <taxon>Mammalia</taxon>
        <taxon>Eutheria</taxon>
        <taxon>Laurasiatheria</taxon>
        <taxon>Artiodactyla</taxon>
        <taxon>Whippomorpha</taxon>
        <taxon>Cetacea</taxon>
        <taxon>Mysticeti</taxon>
        <taxon>Balaenopteridae</taxon>
        <taxon>Balaenoptera</taxon>
    </lineage>
</organism>
<reference evidence="6 7" key="1">
    <citation type="journal article" date="2019" name="PLoS ONE">
        <title>Genomic analyses reveal an absence of contemporary introgressive admixture between fin whales and blue whales, despite known hybrids.</title>
        <authorList>
            <person name="Westbury M.V."/>
            <person name="Petersen B."/>
            <person name="Lorenzen E.D."/>
        </authorList>
    </citation>
    <scope>NUCLEOTIDE SEQUENCE [LARGE SCALE GENOMIC DNA]</scope>
    <source>
        <strain evidence="6">FinWhale-01</strain>
    </source>
</reference>
<feature type="domain" description="Laminin IV type A" evidence="5">
    <location>
        <begin position="1"/>
        <end position="84"/>
    </location>
</feature>
<proteinExistence type="predicted"/>
<evidence type="ECO:0000256" key="3">
    <source>
        <dbReference type="ARBA" id="ARBA00023157"/>
    </source>
</evidence>
<evidence type="ECO:0000313" key="6">
    <source>
        <dbReference type="EMBL" id="KAB0404611.1"/>
    </source>
</evidence>
<dbReference type="SMART" id="SM00281">
    <property type="entry name" value="LamB"/>
    <property type="match status" value="1"/>
</dbReference>
<evidence type="ECO:0000256" key="2">
    <source>
        <dbReference type="ARBA" id="ARBA00022737"/>
    </source>
</evidence>
<gene>
    <name evidence="6" type="ORF">E2I00_017058</name>
</gene>
<dbReference type="PROSITE" id="PS51115">
    <property type="entry name" value="LAMININ_IVA"/>
    <property type="match status" value="1"/>
</dbReference>
<evidence type="ECO:0000259" key="5">
    <source>
        <dbReference type="PROSITE" id="PS51115"/>
    </source>
</evidence>
<keyword evidence="1" id="KW-0732">Signal</keyword>
<dbReference type="InterPro" id="IPR000034">
    <property type="entry name" value="Laminin_IV"/>
</dbReference>
<dbReference type="Pfam" id="PF00052">
    <property type="entry name" value="Laminin_B"/>
    <property type="match status" value="1"/>
</dbReference>
<keyword evidence="3" id="KW-1015">Disulfide bond</keyword>
<evidence type="ECO:0000256" key="1">
    <source>
        <dbReference type="ARBA" id="ARBA00022729"/>
    </source>
</evidence>
<comment type="caution">
    <text evidence="6">The sequence shown here is derived from an EMBL/GenBank/DDBJ whole genome shotgun (WGS) entry which is preliminary data.</text>
</comment>
<dbReference type="AlphaFoldDB" id="A0A6A1QEV0"/>
<protein>
    <recommendedName>
        <fullName evidence="5">Laminin IV type A domain-containing protein</fullName>
    </recommendedName>
</protein>
<feature type="non-terminal residue" evidence="6">
    <location>
        <position position="1"/>
    </location>
</feature>
<evidence type="ECO:0000256" key="4">
    <source>
        <dbReference type="ARBA" id="ARBA00023180"/>
    </source>
</evidence>
<evidence type="ECO:0000313" key="7">
    <source>
        <dbReference type="Proteomes" id="UP000437017"/>
    </source>
</evidence>
<keyword evidence="2" id="KW-0677">Repeat</keyword>
<name>A0A6A1QEV0_BALPH</name>
<sequence>RIPLSGLQVSSYGGTLHYELHSETQRGDVFIPTESRPDVVLQGNQMSIAFLEPVYPAPGHVHRGELQLVEGFHVILDVHPVSWL</sequence>